<dbReference type="PANTHER" id="PTHR30283">
    <property type="entry name" value="PEROXIDE STRESS RESPONSE PROTEIN YAAA"/>
    <property type="match status" value="1"/>
</dbReference>
<accession>A0A381WRZ5</accession>
<proteinExistence type="inferred from homology"/>
<dbReference type="AlphaFoldDB" id="A0A381WRZ5"/>
<sequence length="255" mass="29340">MLMIISPAKTLDFETPVTTESYSIPDYLEKSAELVDIMKKKSLRDLVNMMQVSQKIAELNVERFKSWKLPFSPGNARQALLAFNGDVYTGLDTATLSEGNLDYAQSHLRILSGLYGLLRPLDLIQPYRLEMGLKLNSKKTKTLYQFWGEKIADGLNTLLEEQEKPVLVNLASNEYFKSVNSNNLKCRLITPEFRDLKNGKYKIIQFFAKKARGLMVRYAIDHSIRKPEDLKNFDYDGYAFNSELSHSDNWVFSRN</sequence>
<dbReference type="GO" id="GO:0005829">
    <property type="term" value="C:cytosol"/>
    <property type="evidence" value="ECO:0007669"/>
    <property type="project" value="TreeGrafter"/>
</dbReference>
<dbReference type="NCBIfam" id="NF002542">
    <property type="entry name" value="PRK02101.1-3"/>
    <property type="match status" value="1"/>
</dbReference>
<reference evidence="1" key="1">
    <citation type="submission" date="2018-05" db="EMBL/GenBank/DDBJ databases">
        <authorList>
            <person name="Lanie J.A."/>
            <person name="Ng W.-L."/>
            <person name="Kazmierczak K.M."/>
            <person name="Andrzejewski T.M."/>
            <person name="Davidsen T.M."/>
            <person name="Wayne K.J."/>
            <person name="Tettelin H."/>
            <person name="Glass J.I."/>
            <person name="Rusch D."/>
            <person name="Podicherti R."/>
            <person name="Tsui H.-C.T."/>
            <person name="Winkler M.E."/>
        </authorList>
    </citation>
    <scope>NUCLEOTIDE SEQUENCE</scope>
</reference>
<name>A0A381WRZ5_9ZZZZ</name>
<dbReference type="PANTHER" id="PTHR30283:SF4">
    <property type="entry name" value="PEROXIDE STRESS RESISTANCE PROTEIN YAAA"/>
    <property type="match status" value="1"/>
</dbReference>
<dbReference type="EMBL" id="UINC01012679">
    <property type="protein sequence ID" value="SVA55240.1"/>
    <property type="molecule type" value="Genomic_DNA"/>
</dbReference>
<protein>
    <submittedName>
        <fullName evidence="1">Uncharacterized protein</fullName>
    </submittedName>
</protein>
<organism evidence="1">
    <name type="scientific">marine metagenome</name>
    <dbReference type="NCBI Taxonomy" id="408172"/>
    <lineage>
        <taxon>unclassified sequences</taxon>
        <taxon>metagenomes</taxon>
        <taxon>ecological metagenomes</taxon>
    </lineage>
</organism>
<evidence type="ECO:0000313" key="1">
    <source>
        <dbReference type="EMBL" id="SVA55240.1"/>
    </source>
</evidence>
<dbReference type="Pfam" id="PF03883">
    <property type="entry name" value="H2O2_YaaD"/>
    <property type="match status" value="1"/>
</dbReference>
<dbReference type="InterPro" id="IPR005583">
    <property type="entry name" value="YaaA"/>
</dbReference>
<dbReference type="NCBIfam" id="NF002541">
    <property type="entry name" value="PRK02101.1-1"/>
    <property type="match status" value="1"/>
</dbReference>
<gene>
    <name evidence="1" type="ORF">METZ01_LOCUS108094</name>
</gene>
<dbReference type="HAMAP" id="MF_00652">
    <property type="entry name" value="UPF0246"/>
    <property type="match status" value="1"/>
</dbReference>
<dbReference type="GO" id="GO:0033194">
    <property type="term" value="P:response to hydroperoxide"/>
    <property type="evidence" value="ECO:0007669"/>
    <property type="project" value="TreeGrafter"/>
</dbReference>